<keyword evidence="1" id="KW-1133">Transmembrane helix</keyword>
<feature type="transmembrane region" description="Helical" evidence="1">
    <location>
        <begin position="100"/>
        <end position="121"/>
    </location>
</feature>
<feature type="transmembrane region" description="Helical" evidence="1">
    <location>
        <begin position="133"/>
        <end position="155"/>
    </location>
</feature>
<dbReference type="Proteomes" id="UP000807342">
    <property type="component" value="Unassembled WGS sequence"/>
</dbReference>
<evidence type="ECO:0000313" key="2">
    <source>
        <dbReference type="EMBL" id="KAF9448633.1"/>
    </source>
</evidence>
<reference evidence="2" key="1">
    <citation type="submission" date="2020-11" db="EMBL/GenBank/DDBJ databases">
        <authorList>
            <consortium name="DOE Joint Genome Institute"/>
            <person name="Ahrendt S."/>
            <person name="Riley R."/>
            <person name="Andreopoulos W."/>
            <person name="Labutti K."/>
            <person name="Pangilinan J."/>
            <person name="Ruiz-Duenas F.J."/>
            <person name="Barrasa J.M."/>
            <person name="Sanchez-Garcia M."/>
            <person name="Camarero S."/>
            <person name="Miyauchi S."/>
            <person name="Serrano A."/>
            <person name="Linde D."/>
            <person name="Babiker R."/>
            <person name="Drula E."/>
            <person name="Ayuso-Fernandez I."/>
            <person name="Pacheco R."/>
            <person name="Padilla G."/>
            <person name="Ferreira P."/>
            <person name="Barriuso J."/>
            <person name="Kellner H."/>
            <person name="Castanera R."/>
            <person name="Alfaro M."/>
            <person name="Ramirez L."/>
            <person name="Pisabarro A.G."/>
            <person name="Kuo A."/>
            <person name="Tritt A."/>
            <person name="Lipzen A."/>
            <person name="He G."/>
            <person name="Yan M."/>
            <person name="Ng V."/>
            <person name="Cullen D."/>
            <person name="Martin F."/>
            <person name="Rosso M.-N."/>
            <person name="Henrissat B."/>
            <person name="Hibbett D."/>
            <person name="Martinez A.T."/>
            <person name="Grigoriev I.V."/>
        </authorList>
    </citation>
    <scope>NUCLEOTIDE SEQUENCE</scope>
    <source>
        <strain evidence="2">MF-IS2</strain>
    </source>
</reference>
<feature type="transmembrane region" description="Helical" evidence="1">
    <location>
        <begin position="21"/>
        <end position="43"/>
    </location>
</feature>
<feature type="transmembrane region" description="Helical" evidence="1">
    <location>
        <begin position="161"/>
        <end position="189"/>
    </location>
</feature>
<dbReference type="OrthoDB" id="3357408at2759"/>
<accession>A0A9P5XCU0</accession>
<evidence type="ECO:0000256" key="1">
    <source>
        <dbReference type="SAM" id="Phobius"/>
    </source>
</evidence>
<gene>
    <name evidence="2" type="ORF">P691DRAFT_815341</name>
</gene>
<organism evidence="2 3">
    <name type="scientific">Macrolepiota fuliginosa MF-IS2</name>
    <dbReference type="NCBI Taxonomy" id="1400762"/>
    <lineage>
        <taxon>Eukaryota</taxon>
        <taxon>Fungi</taxon>
        <taxon>Dikarya</taxon>
        <taxon>Basidiomycota</taxon>
        <taxon>Agaricomycotina</taxon>
        <taxon>Agaricomycetes</taxon>
        <taxon>Agaricomycetidae</taxon>
        <taxon>Agaricales</taxon>
        <taxon>Agaricineae</taxon>
        <taxon>Agaricaceae</taxon>
        <taxon>Macrolepiota</taxon>
    </lineage>
</organism>
<proteinExistence type="predicted"/>
<protein>
    <recommendedName>
        <fullName evidence="4">Transmembrane protein</fullName>
    </recommendedName>
</protein>
<comment type="caution">
    <text evidence="2">The sequence shown here is derived from an EMBL/GenBank/DDBJ whole genome shotgun (WGS) entry which is preliminary data.</text>
</comment>
<keyword evidence="3" id="KW-1185">Reference proteome</keyword>
<feature type="transmembrane region" description="Helical" evidence="1">
    <location>
        <begin position="55"/>
        <end position="80"/>
    </location>
</feature>
<evidence type="ECO:0000313" key="3">
    <source>
        <dbReference type="Proteomes" id="UP000807342"/>
    </source>
</evidence>
<dbReference type="EMBL" id="MU151155">
    <property type="protein sequence ID" value="KAF9448633.1"/>
    <property type="molecule type" value="Genomic_DNA"/>
</dbReference>
<dbReference type="AlphaFoldDB" id="A0A9P5XCU0"/>
<sequence length="315" mass="35187">MDAQPSVPLTVAQLAGDFCEAAFYGIYLATCCVGLPALFLTGNGRGERWLRAQEIHWVMLIVAVALFVICTFDVIIGILHNFQAFLGSKDATGTLSNLEGWINIARSVNQVMAILVSDFVLLYRCWVVCGRQWLAIIPSLVLYIGVISVALMMAIGARASFWGSLWTALFAITAAQNILTTCILIWRIWRVERQSKRYLDRMALYQPRHLRRVIQVIAESGAVYTIMMLSCAILEAWGSYTIYPVSDMALQLAGIMFNAIIFRCSARCSDQQLSDLSHTALESIQFYHERSEQAIALKITTCGPERTKVSDEILL</sequence>
<feature type="transmembrane region" description="Helical" evidence="1">
    <location>
        <begin position="210"/>
        <end position="236"/>
    </location>
</feature>
<keyword evidence="1" id="KW-0472">Membrane</keyword>
<feature type="transmembrane region" description="Helical" evidence="1">
    <location>
        <begin position="248"/>
        <end position="266"/>
    </location>
</feature>
<name>A0A9P5XCU0_9AGAR</name>
<evidence type="ECO:0008006" key="4">
    <source>
        <dbReference type="Google" id="ProtNLM"/>
    </source>
</evidence>
<keyword evidence="1" id="KW-0812">Transmembrane</keyword>